<dbReference type="Pfam" id="PF00990">
    <property type="entry name" value="GGDEF"/>
    <property type="match status" value="1"/>
</dbReference>
<evidence type="ECO:0000313" key="5">
    <source>
        <dbReference type="EMBL" id="TDX24800.1"/>
    </source>
</evidence>
<evidence type="ECO:0000256" key="1">
    <source>
        <dbReference type="SAM" id="Phobius"/>
    </source>
</evidence>
<dbReference type="InterPro" id="IPR000160">
    <property type="entry name" value="GGDEF_dom"/>
</dbReference>
<dbReference type="InterPro" id="IPR001633">
    <property type="entry name" value="EAL_dom"/>
</dbReference>
<gene>
    <name evidence="5" type="ORF">DFO67_12045</name>
</gene>
<comment type="caution">
    <text evidence="5">The sequence shown here is derived from an EMBL/GenBank/DDBJ whole genome shotgun (WGS) entry which is preliminary data.</text>
</comment>
<dbReference type="Pfam" id="PF00563">
    <property type="entry name" value="EAL"/>
    <property type="match status" value="1"/>
</dbReference>
<evidence type="ECO:0000259" key="3">
    <source>
        <dbReference type="PROSITE" id="PS50883"/>
    </source>
</evidence>
<dbReference type="SUPFAM" id="SSF55073">
    <property type="entry name" value="Nucleotide cyclase"/>
    <property type="match status" value="1"/>
</dbReference>
<feature type="domain" description="EAL" evidence="3">
    <location>
        <begin position="531"/>
        <end position="788"/>
    </location>
</feature>
<dbReference type="EMBL" id="SOEC01000020">
    <property type="protein sequence ID" value="TDX24800.1"/>
    <property type="molecule type" value="Genomic_DNA"/>
</dbReference>
<sequence length="802" mass="89783">MFIKSITFLLVWVGLISALPSLAAPTPSSQLASDFRGGVPSVLILASYHSGDAWTDRLVHNLRYYFESDNENVNVRVHYLDARDLSAHAYLQTPNQRDDYRFARHDRVVLLDDPALAYYLRQSSRLPSRDVAAIGINNATLLERAHAQGIPLALTTVAIEESAGLARQITNKDALLLLYSATPAGRQLKQQALEHLGEAGWEQITARTWESVYATGLESKDQAILALDAPLMLARHTPASELADYFQQTLDPLFCYAAYLRDYGCVGGAFINVASLAHLVAHRLTHNETLSQSLDVPLELSLSYSLLDQLPPGIDVKVLDIPAFQQIPRWAWLVILGLLLTLISVAGIAWWRLRRKQQFVDLIAHEAEYDALTHLYNRRKILAVLERMMASEKPVWLLYVDLDGFRDINDTLGHAQGDQLLQGFAKLLRSLAKGRANYGRIGGDEFLILCHQKKHALTLAQRLVRELDNPFLIDNQHLTLRCSIGVVTFPQQAENATQLLHCAEVALYAAKSRDEPIALFTEQMRNDQARHTALAQDLERAIDEGGDQLELHIQPIVSLKRQAIVGGEVLLRWRHPVEGSISPGTFIPIAEGSDLILKLNDWVVKQTIQRLAAEALYRDISYLAINISAKQLYARRFAAEASELAKQYGVPSRALSFEMTEHVRLMDITSVQQQILELRDAGFGVALDDFGAGYTSISFLQQIQFSSVKIDRSLTAGLCSDNADTSRHLMQGLLYLGDRLSKQVIIEGVETLAESDLLQNMGADHVQGYYYYRPMPWEDFTRQVKPSLSANAARHPAHRQQH</sequence>
<evidence type="ECO:0000256" key="2">
    <source>
        <dbReference type="SAM" id="SignalP"/>
    </source>
</evidence>
<organism evidence="5 6">
    <name type="scientific">Modicisalibacter xianhensis</name>
    <dbReference type="NCBI Taxonomy" id="442341"/>
    <lineage>
        <taxon>Bacteria</taxon>
        <taxon>Pseudomonadati</taxon>
        <taxon>Pseudomonadota</taxon>
        <taxon>Gammaproteobacteria</taxon>
        <taxon>Oceanospirillales</taxon>
        <taxon>Halomonadaceae</taxon>
        <taxon>Modicisalibacter</taxon>
    </lineage>
</organism>
<dbReference type="PANTHER" id="PTHR44757:SF2">
    <property type="entry name" value="BIOFILM ARCHITECTURE MAINTENANCE PROTEIN MBAA"/>
    <property type="match status" value="1"/>
</dbReference>
<proteinExistence type="predicted"/>
<dbReference type="InterPro" id="IPR035919">
    <property type="entry name" value="EAL_sf"/>
</dbReference>
<dbReference type="Gene3D" id="3.30.70.270">
    <property type="match status" value="1"/>
</dbReference>
<evidence type="ECO:0000259" key="4">
    <source>
        <dbReference type="PROSITE" id="PS50887"/>
    </source>
</evidence>
<feature type="signal peptide" evidence="2">
    <location>
        <begin position="1"/>
        <end position="23"/>
    </location>
</feature>
<keyword evidence="2" id="KW-0732">Signal</keyword>
<dbReference type="AlphaFoldDB" id="A0A4R8FFR2"/>
<feature type="transmembrane region" description="Helical" evidence="1">
    <location>
        <begin position="330"/>
        <end position="351"/>
    </location>
</feature>
<dbReference type="Gene3D" id="3.20.20.450">
    <property type="entry name" value="EAL domain"/>
    <property type="match status" value="1"/>
</dbReference>
<keyword evidence="1" id="KW-0812">Transmembrane</keyword>
<dbReference type="CDD" id="cd01948">
    <property type="entry name" value="EAL"/>
    <property type="match status" value="1"/>
</dbReference>
<accession>A0A4R8FFR2</accession>
<protein>
    <submittedName>
        <fullName evidence="5">Diguanylate cyclase (GGDEF)-like protein</fullName>
    </submittedName>
</protein>
<dbReference type="PROSITE" id="PS50887">
    <property type="entry name" value="GGDEF"/>
    <property type="match status" value="1"/>
</dbReference>
<keyword evidence="1" id="KW-0472">Membrane</keyword>
<dbReference type="InterPro" id="IPR029787">
    <property type="entry name" value="Nucleotide_cyclase"/>
</dbReference>
<dbReference type="PANTHER" id="PTHR44757">
    <property type="entry name" value="DIGUANYLATE CYCLASE DGCP"/>
    <property type="match status" value="1"/>
</dbReference>
<feature type="domain" description="GGDEF" evidence="4">
    <location>
        <begin position="393"/>
        <end position="522"/>
    </location>
</feature>
<dbReference type="InterPro" id="IPR052155">
    <property type="entry name" value="Biofilm_reg_signaling"/>
</dbReference>
<feature type="chain" id="PRO_5020847489" evidence="2">
    <location>
        <begin position="24"/>
        <end position="802"/>
    </location>
</feature>
<dbReference type="SMART" id="SM00052">
    <property type="entry name" value="EAL"/>
    <property type="match status" value="1"/>
</dbReference>
<keyword evidence="1" id="KW-1133">Transmembrane helix</keyword>
<reference evidence="5 6" key="1">
    <citation type="submission" date="2019-03" db="EMBL/GenBank/DDBJ databases">
        <title>Freshwater and sediment microbial communities from various areas in North America, analyzing microbe dynamics in response to fracking.</title>
        <authorList>
            <person name="Lamendella R."/>
        </authorList>
    </citation>
    <scope>NUCLEOTIDE SEQUENCE [LARGE SCALE GENOMIC DNA]</scope>
    <source>
        <strain evidence="5 6">6_TX</strain>
    </source>
</reference>
<dbReference type="SMART" id="SM00267">
    <property type="entry name" value="GGDEF"/>
    <property type="match status" value="1"/>
</dbReference>
<dbReference type="NCBIfam" id="TIGR00254">
    <property type="entry name" value="GGDEF"/>
    <property type="match status" value="1"/>
</dbReference>
<evidence type="ECO:0000313" key="6">
    <source>
        <dbReference type="Proteomes" id="UP000294489"/>
    </source>
</evidence>
<dbReference type="Proteomes" id="UP000294489">
    <property type="component" value="Unassembled WGS sequence"/>
</dbReference>
<dbReference type="PROSITE" id="PS50883">
    <property type="entry name" value="EAL"/>
    <property type="match status" value="1"/>
</dbReference>
<dbReference type="SUPFAM" id="SSF141868">
    <property type="entry name" value="EAL domain-like"/>
    <property type="match status" value="1"/>
</dbReference>
<dbReference type="CDD" id="cd01949">
    <property type="entry name" value="GGDEF"/>
    <property type="match status" value="1"/>
</dbReference>
<name>A0A4R8FFR2_9GAMM</name>
<dbReference type="InterPro" id="IPR043128">
    <property type="entry name" value="Rev_trsase/Diguanyl_cyclase"/>
</dbReference>
<dbReference type="OrthoDB" id="9804951at2"/>